<feature type="domain" description="Rhodopsin" evidence="2">
    <location>
        <begin position="38"/>
        <end position="105"/>
    </location>
</feature>
<evidence type="ECO:0000259" key="2">
    <source>
        <dbReference type="Pfam" id="PF20684"/>
    </source>
</evidence>
<sequence>MNSSTPGAWSADGYPDRGPAVFAVTTGTLVLATVFVTARLACRTFIVRQVTWDDYFIIIAWALAFGLSFAIDYGTSKGLGRHDANIKAEDWDALRRSEYTFTVLYVRHSLDPGCEHLA</sequence>
<keyword evidence="1" id="KW-1133">Transmembrane helix</keyword>
<evidence type="ECO:0000313" key="4">
    <source>
        <dbReference type="Proteomes" id="UP000054516"/>
    </source>
</evidence>
<keyword evidence="1" id="KW-0472">Membrane</keyword>
<evidence type="ECO:0000313" key="3">
    <source>
        <dbReference type="EMBL" id="GAW25682.1"/>
    </source>
</evidence>
<organism evidence="3">
    <name type="scientific">Rosellinia necatrix</name>
    <name type="common">White root-rot fungus</name>
    <dbReference type="NCBI Taxonomy" id="77044"/>
    <lineage>
        <taxon>Eukaryota</taxon>
        <taxon>Fungi</taxon>
        <taxon>Dikarya</taxon>
        <taxon>Ascomycota</taxon>
        <taxon>Pezizomycotina</taxon>
        <taxon>Sordariomycetes</taxon>
        <taxon>Xylariomycetidae</taxon>
        <taxon>Xylariales</taxon>
        <taxon>Xylariaceae</taxon>
        <taxon>Rosellinia</taxon>
    </lineage>
</organism>
<reference evidence="3" key="1">
    <citation type="submission" date="2016-03" db="EMBL/GenBank/DDBJ databases">
        <title>Draft genome sequence of Rosellinia necatrix.</title>
        <authorList>
            <person name="Kanematsu S."/>
        </authorList>
    </citation>
    <scope>NUCLEOTIDE SEQUENCE [LARGE SCALE GENOMIC DNA]</scope>
    <source>
        <strain evidence="3">W97</strain>
    </source>
</reference>
<feature type="transmembrane region" description="Helical" evidence="1">
    <location>
        <begin position="20"/>
        <end position="42"/>
    </location>
</feature>
<keyword evidence="1" id="KW-0812">Transmembrane</keyword>
<dbReference type="STRING" id="77044.A0A1S8A6S1"/>
<name>A0A1S8A6S1_ROSNE</name>
<dbReference type="PANTHER" id="PTHR38794:SF1">
    <property type="entry name" value="INTEGRAL MEMBRANE PROTEIN"/>
    <property type="match status" value="1"/>
</dbReference>
<proteinExistence type="predicted"/>
<accession>A0A1S8A6S1</accession>
<dbReference type="EMBL" id="DF977456">
    <property type="protein sequence ID" value="GAW25682.1"/>
    <property type="molecule type" value="Genomic_DNA"/>
</dbReference>
<dbReference type="Pfam" id="PF20684">
    <property type="entry name" value="Fung_rhodopsin"/>
    <property type="match status" value="1"/>
</dbReference>
<dbReference type="OrthoDB" id="546893at2759"/>
<dbReference type="PANTHER" id="PTHR38794">
    <property type="entry name" value="INTEGRAL MEMBRANE PROTEIN"/>
    <property type="match status" value="1"/>
</dbReference>
<dbReference type="InterPro" id="IPR049326">
    <property type="entry name" value="Rhodopsin_dom_fungi"/>
</dbReference>
<gene>
    <name evidence="3" type="ORF">SAMD00023353_1100270</name>
</gene>
<dbReference type="AlphaFoldDB" id="A0A1S8A6S1"/>
<feature type="transmembrane region" description="Helical" evidence="1">
    <location>
        <begin position="54"/>
        <end position="71"/>
    </location>
</feature>
<dbReference type="Proteomes" id="UP000054516">
    <property type="component" value="Unassembled WGS sequence"/>
</dbReference>
<evidence type="ECO:0000256" key="1">
    <source>
        <dbReference type="SAM" id="Phobius"/>
    </source>
</evidence>
<keyword evidence="4" id="KW-1185">Reference proteome</keyword>
<protein>
    <submittedName>
        <fullName evidence="3">Putative l-fucose permease</fullName>
    </submittedName>
</protein>